<feature type="non-terminal residue" evidence="1">
    <location>
        <position position="1"/>
    </location>
</feature>
<organism evidence="1 2">
    <name type="scientific">Mesonia aestuariivivens</name>
    <dbReference type="NCBI Taxonomy" id="2796128"/>
    <lineage>
        <taxon>Bacteria</taxon>
        <taxon>Pseudomonadati</taxon>
        <taxon>Bacteroidota</taxon>
        <taxon>Flavobacteriia</taxon>
        <taxon>Flavobacteriales</taxon>
        <taxon>Flavobacteriaceae</taxon>
        <taxon>Mesonia</taxon>
    </lineage>
</organism>
<evidence type="ECO:0000313" key="1">
    <source>
        <dbReference type="EMBL" id="MBW2963127.1"/>
    </source>
</evidence>
<feature type="non-terminal residue" evidence="1">
    <location>
        <position position="396"/>
    </location>
</feature>
<accession>A0ABS6W5I0</accession>
<proteinExistence type="predicted"/>
<evidence type="ECO:0000313" key="2">
    <source>
        <dbReference type="Proteomes" id="UP000719267"/>
    </source>
</evidence>
<reference evidence="1 2" key="1">
    <citation type="submission" date="2021-07" db="EMBL/GenBank/DDBJ databases">
        <title>Mesonia aestuariivivens sp. nov., isolated from a tidal flat.</title>
        <authorList>
            <person name="Kim Y.-O."/>
            <person name="Yoon J.-H."/>
        </authorList>
    </citation>
    <scope>NUCLEOTIDE SEQUENCE [LARGE SCALE GENOMIC DNA]</scope>
    <source>
        <strain evidence="1 2">JHPTF-M18</strain>
    </source>
</reference>
<dbReference type="EMBL" id="JAHWDF010000054">
    <property type="protein sequence ID" value="MBW2963127.1"/>
    <property type="molecule type" value="Genomic_DNA"/>
</dbReference>
<dbReference type="Proteomes" id="UP000719267">
    <property type="component" value="Unassembled WGS sequence"/>
</dbReference>
<comment type="caution">
    <text evidence="1">The sequence shown here is derived from an EMBL/GenBank/DDBJ whole genome shotgun (WGS) entry which is preliminary data.</text>
</comment>
<name>A0ABS6W5I0_9FLAO</name>
<sequence length="396" mass="43264">AIAVPTNYTNIANPQRIYVRLENTDTGCIDTFGFAGDNSFSLHVNALPEVVNPTNLDQCDDDYDNVPYSMTLFDLTEKETEIFGGVPGVPSAYNFTYYASQEDLDNGVAIDNPEEYENIINPQTIYVVVENTAQTATQCSAQVSFDLQVLPLPSPSTTDPDVLRQETCDNDSNDGVALEAFDLTLSGQLITQGENVSISYYKTQEGADTQDVAALISDPSAYVNEPVYNEVDENGNATNVQVIYARIDSNATGNFCYVVVPFELVVYGAPVLNQAIADLEFGYTLCSDDPAGLTASFYPEDVPGYVYDYNNDDFDASVLVDLLDANATSNGSIEDYTISFHSNPLDALAGENEVPFGYQASDEELLYIQVTHNTTGCRITDEINLGKLYLNIEARP</sequence>
<keyword evidence="2" id="KW-1185">Reference proteome</keyword>
<gene>
    <name evidence="1" type="ORF">KW502_15230</name>
</gene>
<protein>
    <submittedName>
        <fullName evidence="1">Uncharacterized protein</fullName>
    </submittedName>
</protein>